<feature type="region of interest" description="Disordered" evidence="6">
    <location>
        <begin position="59"/>
        <end position="87"/>
    </location>
</feature>
<feature type="coiled-coil region" evidence="5">
    <location>
        <begin position="10"/>
        <end position="45"/>
    </location>
</feature>
<sequence>MSINFNDYSLEDLKALQNDLEKTIKDKAKEAKKTALQQIHNIANEHGLDLDDVLDGLKNPSKKKSKVAPKYQNPDNSAETWTGRGRKPKWVEKALNSGKSLDDISI</sequence>
<comment type="caution">
    <text evidence="8">The sequence shown here is derived from an EMBL/GenBank/DDBJ whole genome shotgun (WGS) entry which is preliminary data.</text>
</comment>
<dbReference type="EMBL" id="BAABBN010000003">
    <property type="protein sequence ID" value="GAA3910931.1"/>
    <property type="molecule type" value="Genomic_DNA"/>
</dbReference>
<reference evidence="9" key="1">
    <citation type="journal article" date="2019" name="Int. J. Syst. Evol. Microbiol.">
        <title>The Global Catalogue of Microorganisms (GCM) 10K type strain sequencing project: providing services to taxonomists for standard genome sequencing and annotation.</title>
        <authorList>
            <consortium name="The Broad Institute Genomics Platform"/>
            <consortium name="The Broad Institute Genome Sequencing Center for Infectious Disease"/>
            <person name="Wu L."/>
            <person name="Ma J."/>
        </authorList>
    </citation>
    <scope>NUCLEOTIDE SEQUENCE [LARGE SCALE GENOMIC DNA]</scope>
    <source>
        <strain evidence="9">JCM 17551</strain>
    </source>
</reference>
<evidence type="ECO:0000256" key="1">
    <source>
        <dbReference type="ARBA" id="ARBA00004453"/>
    </source>
</evidence>
<evidence type="ECO:0000256" key="2">
    <source>
        <dbReference type="ARBA" id="ARBA00010610"/>
    </source>
</evidence>
<gene>
    <name evidence="8" type="ORF">GCM10022277_01930</name>
</gene>
<evidence type="ECO:0000256" key="3">
    <source>
        <dbReference type="ARBA" id="ARBA00022490"/>
    </source>
</evidence>
<evidence type="ECO:0000259" key="7">
    <source>
        <dbReference type="SMART" id="SM00528"/>
    </source>
</evidence>
<accession>A0ABP7LYD7</accession>
<dbReference type="PANTHER" id="PTHR38097:SF2">
    <property type="entry name" value="DNA-BINDING PROTEIN STPA"/>
    <property type="match status" value="1"/>
</dbReference>
<keyword evidence="9" id="KW-1185">Reference proteome</keyword>
<keyword evidence="5" id="KW-0175">Coiled coil</keyword>
<evidence type="ECO:0000256" key="4">
    <source>
        <dbReference type="ARBA" id="ARBA00023125"/>
    </source>
</evidence>
<dbReference type="InterPro" id="IPR037150">
    <property type="entry name" value="H-NS_C_dom_sf"/>
</dbReference>
<organism evidence="8 9">
    <name type="scientific">Litoribacillus peritrichatus</name>
    <dbReference type="NCBI Taxonomy" id="718191"/>
    <lineage>
        <taxon>Bacteria</taxon>
        <taxon>Pseudomonadati</taxon>
        <taxon>Pseudomonadota</taxon>
        <taxon>Gammaproteobacteria</taxon>
        <taxon>Oceanospirillales</taxon>
        <taxon>Oceanospirillaceae</taxon>
        <taxon>Litoribacillus</taxon>
    </lineage>
</organism>
<dbReference type="RefSeq" id="WP_344794528.1">
    <property type="nucleotide sequence ID" value="NZ_BAABBN010000003.1"/>
</dbReference>
<name>A0ABP7LYD7_9GAMM</name>
<dbReference type="Gene3D" id="4.10.430.10">
    <property type="entry name" value="Histone-like protein H-NS, C-terminal domain"/>
    <property type="match status" value="1"/>
</dbReference>
<comment type="similarity">
    <text evidence="2">Belongs to the histone-like protein H-NS family.</text>
</comment>
<dbReference type="InterPro" id="IPR027444">
    <property type="entry name" value="H-NS_C_dom"/>
</dbReference>
<dbReference type="Pfam" id="PF00816">
    <property type="entry name" value="Histone_HNS"/>
    <property type="match status" value="1"/>
</dbReference>
<dbReference type="Proteomes" id="UP001501565">
    <property type="component" value="Unassembled WGS sequence"/>
</dbReference>
<evidence type="ECO:0000313" key="8">
    <source>
        <dbReference type="EMBL" id="GAA3910931.1"/>
    </source>
</evidence>
<evidence type="ECO:0000256" key="5">
    <source>
        <dbReference type="SAM" id="Coils"/>
    </source>
</evidence>
<evidence type="ECO:0000313" key="9">
    <source>
        <dbReference type="Proteomes" id="UP001501565"/>
    </source>
</evidence>
<keyword evidence="3" id="KW-0963">Cytoplasm</keyword>
<evidence type="ECO:0000256" key="6">
    <source>
        <dbReference type="SAM" id="MobiDB-lite"/>
    </source>
</evidence>
<dbReference type="SMART" id="SM00528">
    <property type="entry name" value="HNS"/>
    <property type="match status" value="1"/>
</dbReference>
<proteinExistence type="inferred from homology"/>
<keyword evidence="4" id="KW-0238">DNA-binding</keyword>
<comment type="subcellular location">
    <subcellularLocation>
        <location evidence="1">Cytoplasm</location>
        <location evidence="1">Nucleoid</location>
    </subcellularLocation>
</comment>
<feature type="domain" description="DNA-binding protein H-NS-like C-terminal" evidence="7">
    <location>
        <begin position="61"/>
        <end position="106"/>
    </location>
</feature>
<dbReference type="SUPFAM" id="SSF81273">
    <property type="entry name" value="H-NS histone-like proteins"/>
    <property type="match status" value="1"/>
</dbReference>
<dbReference type="PANTHER" id="PTHR38097">
    <property type="match status" value="1"/>
</dbReference>
<protein>
    <submittedName>
        <fullName evidence="8">H-NS histone family protein</fullName>
    </submittedName>
</protein>